<evidence type="ECO:0000313" key="2">
    <source>
        <dbReference type="Proteomes" id="UP000315471"/>
    </source>
</evidence>
<proteinExistence type="predicted"/>
<dbReference type="AlphaFoldDB" id="A0A5C6DJA8"/>
<accession>A0A5C6DJA8</accession>
<gene>
    <name evidence="1" type="ORF">Q31b_49640</name>
</gene>
<sequence length="95" mass="10839">MSGVRRLVGELRRGFRRGFRYEMKQNGESTDVKLPPLVNKVNKLAIRSSFQTSYFVSTVRYLRILSDVSYSDRFRRCTLSTKVTAVAAELASPVC</sequence>
<protein>
    <submittedName>
        <fullName evidence="1">Uncharacterized protein</fullName>
    </submittedName>
</protein>
<comment type="caution">
    <text evidence="1">The sequence shown here is derived from an EMBL/GenBank/DDBJ whole genome shotgun (WGS) entry which is preliminary data.</text>
</comment>
<organism evidence="1 2">
    <name type="scientific">Novipirellula aureliae</name>
    <dbReference type="NCBI Taxonomy" id="2527966"/>
    <lineage>
        <taxon>Bacteria</taxon>
        <taxon>Pseudomonadati</taxon>
        <taxon>Planctomycetota</taxon>
        <taxon>Planctomycetia</taxon>
        <taxon>Pirellulales</taxon>
        <taxon>Pirellulaceae</taxon>
        <taxon>Novipirellula</taxon>
    </lineage>
</organism>
<dbReference type="Proteomes" id="UP000315471">
    <property type="component" value="Unassembled WGS sequence"/>
</dbReference>
<reference evidence="1 2" key="1">
    <citation type="submission" date="2019-02" db="EMBL/GenBank/DDBJ databases">
        <title>Deep-cultivation of Planctomycetes and their phenomic and genomic characterization uncovers novel biology.</title>
        <authorList>
            <person name="Wiegand S."/>
            <person name="Jogler M."/>
            <person name="Boedeker C."/>
            <person name="Pinto D."/>
            <person name="Vollmers J."/>
            <person name="Rivas-Marin E."/>
            <person name="Kohn T."/>
            <person name="Peeters S.H."/>
            <person name="Heuer A."/>
            <person name="Rast P."/>
            <person name="Oberbeckmann S."/>
            <person name="Bunk B."/>
            <person name="Jeske O."/>
            <person name="Meyerdierks A."/>
            <person name="Storesund J.E."/>
            <person name="Kallscheuer N."/>
            <person name="Luecker S."/>
            <person name="Lage O.M."/>
            <person name="Pohl T."/>
            <person name="Merkel B.J."/>
            <person name="Hornburger P."/>
            <person name="Mueller R.-W."/>
            <person name="Bruemmer F."/>
            <person name="Labrenz M."/>
            <person name="Spormann A.M."/>
            <person name="Op Den Camp H."/>
            <person name="Overmann J."/>
            <person name="Amann R."/>
            <person name="Jetten M.S.M."/>
            <person name="Mascher T."/>
            <person name="Medema M.H."/>
            <person name="Devos D.P."/>
            <person name="Kaster A.-K."/>
            <person name="Ovreas L."/>
            <person name="Rohde M."/>
            <person name="Galperin M.Y."/>
            <person name="Jogler C."/>
        </authorList>
    </citation>
    <scope>NUCLEOTIDE SEQUENCE [LARGE SCALE GENOMIC DNA]</scope>
    <source>
        <strain evidence="1 2">Q31b</strain>
    </source>
</reference>
<name>A0A5C6DJA8_9BACT</name>
<keyword evidence="2" id="KW-1185">Reference proteome</keyword>
<evidence type="ECO:0000313" key="1">
    <source>
        <dbReference type="EMBL" id="TWU36682.1"/>
    </source>
</evidence>
<dbReference type="EMBL" id="SJPY01000008">
    <property type="protein sequence ID" value="TWU36682.1"/>
    <property type="molecule type" value="Genomic_DNA"/>
</dbReference>